<name>W4M3X2_9BACT</name>
<dbReference type="Proteomes" id="UP000019140">
    <property type="component" value="Unassembled WGS sequence"/>
</dbReference>
<dbReference type="EMBL" id="AZHX01001097">
    <property type="protein sequence ID" value="ETX04868.1"/>
    <property type="molecule type" value="Genomic_DNA"/>
</dbReference>
<accession>W4M3X2</accession>
<evidence type="ECO:0000313" key="2">
    <source>
        <dbReference type="Proteomes" id="UP000019140"/>
    </source>
</evidence>
<evidence type="ECO:0000313" key="1">
    <source>
        <dbReference type="EMBL" id="ETX04868.1"/>
    </source>
</evidence>
<organism evidence="1 2">
    <name type="scientific">Candidatus Entotheonella gemina</name>
    <dbReference type="NCBI Taxonomy" id="1429439"/>
    <lineage>
        <taxon>Bacteria</taxon>
        <taxon>Pseudomonadati</taxon>
        <taxon>Nitrospinota/Tectimicrobiota group</taxon>
        <taxon>Candidatus Tectimicrobiota</taxon>
        <taxon>Candidatus Entotheonellia</taxon>
        <taxon>Candidatus Entotheonellales</taxon>
        <taxon>Candidatus Entotheonellaceae</taxon>
        <taxon>Candidatus Entotheonella</taxon>
    </lineage>
</organism>
<comment type="caution">
    <text evidence="1">The sequence shown here is derived from an EMBL/GenBank/DDBJ whole genome shotgun (WGS) entry which is preliminary data.</text>
</comment>
<sequence length="46" mass="4830">MVRVLPAQKGILQNVFGIGHGAKHAVGDAEQVLPVGFVDVNVVHLV</sequence>
<keyword evidence="2" id="KW-1185">Reference proteome</keyword>
<protein>
    <submittedName>
        <fullName evidence="1">Uncharacterized protein</fullName>
    </submittedName>
</protein>
<dbReference type="AlphaFoldDB" id="W4M3X2"/>
<dbReference type="HOGENOM" id="CLU_3181475_0_0_7"/>
<gene>
    <name evidence="1" type="ORF">ETSY2_26305</name>
</gene>
<reference evidence="1 2" key="1">
    <citation type="journal article" date="2014" name="Nature">
        <title>An environmental bacterial taxon with a large and distinct metabolic repertoire.</title>
        <authorList>
            <person name="Wilson M.C."/>
            <person name="Mori T."/>
            <person name="Ruckert C."/>
            <person name="Uria A.R."/>
            <person name="Helf M.J."/>
            <person name="Takada K."/>
            <person name="Gernert C."/>
            <person name="Steffens U.A."/>
            <person name="Heycke N."/>
            <person name="Schmitt S."/>
            <person name="Rinke C."/>
            <person name="Helfrich E.J."/>
            <person name="Brachmann A.O."/>
            <person name="Gurgui C."/>
            <person name="Wakimoto T."/>
            <person name="Kracht M."/>
            <person name="Crusemann M."/>
            <person name="Hentschel U."/>
            <person name="Abe I."/>
            <person name="Matsunaga S."/>
            <person name="Kalinowski J."/>
            <person name="Takeyama H."/>
            <person name="Piel J."/>
        </authorList>
    </citation>
    <scope>NUCLEOTIDE SEQUENCE [LARGE SCALE GENOMIC DNA]</scope>
    <source>
        <strain evidence="2">TSY2</strain>
    </source>
</reference>
<proteinExistence type="predicted"/>